<dbReference type="PANTHER" id="PTHR35596:SF1">
    <property type="entry name" value="MICROBIAL-TYPE PARG CATALYTIC DOMAIN-CONTAINING PROTEIN"/>
    <property type="match status" value="1"/>
</dbReference>
<proteinExistence type="predicted"/>
<sequence length="214" mass="23529">MSSLADTRDSNSLTSSPTKVGSTQWGGWLSGAQAQEESITRRSTLFSSLNSEPAQPYYKLNLENMKPHGNDGLYTDALVLSKEIAILQRNETNIFEYDSAPKTCAFITSPAPNARQALKCNVTLTKIQEVFKTRLDRVLAVAVAGGYEGLVLGAWGCGVFGNDPQFVAFTMMRLLTTKYKNKFKVVSFPLRRDGNKDAFEKAVLRGSKQGRKCG</sequence>
<dbReference type="InterPro" id="IPR012664">
    <property type="entry name" value="CHP02452"/>
</dbReference>
<dbReference type="OrthoDB" id="9985428at2759"/>
<organism evidence="3 4">
    <name type="scientific">Triparma columacea</name>
    <dbReference type="NCBI Taxonomy" id="722753"/>
    <lineage>
        <taxon>Eukaryota</taxon>
        <taxon>Sar</taxon>
        <taxon>Stramenopiles</taxon>
        <taxon>Ochrophyta</taxon>
        <taxon>Bolidophyceae</taxon>
        <taxon>Parmales</taxon>
        <taxon>Triparmaceae</taxon>
        <taxon>Triparma</taxon>
    </lineage>
</organism>
<keyword evidence="4" id="KW-1185">Reference proteome</keyword>
<dbReference type="InterPro" id="IPR019261">
    <property type="entry name" value="PARG_cat_microbial"/>
</dbReference>
<comment type="caution">
    <text evidence="3">The sequence shown here is derived from an EMBL/GenBank/DDBJ whole genome shotgun (WGS) entry which is preliminary data.</text>
</comment>
<dbReference type="Pfam" id="PF10021">
    <property type="entry name" value="PARG_cat_microb"/>
    <property type="match status" value="1"/>
</dbReference>
<protein>
    <recommendedName>
        <fullName evidence="2">Microbial-type PARG catalytic domain-containing protein</fullName>
    </recommendedName>
</protein>
<feature type="domain" description="Microbial-type PARG catalytic" evidence="2">
    <location>
        <begin position="26"/>
        <end position="87"/>
    </location>
</feature>
<dbReference type="InterPro" id="IPR043472">
    <property type="entry name" value="Macro_dom-like"/>
</dbReference>
<dbReference type="Proteomes" id="UP001165065">
    <property type="component" value="Unassembled WGS sequence"/>
</dbReference>
<reference evidence="4" key="1">
    <citation type="journal article" date="2023" name="Commun. Biol.">
        <title>Genome analysis of Parmales, the sister group of diatoms, reveals the evolutionary specialization of diatoms from phago-mixotrophs to photoautotrophs.</title>
        <authorList>
            <person name="Ban H."/>
            <person name="Sato S."/>
            <person name="Yoshikawa S."/>
            <person name="Yamada K."/>
            <person name="Nakamura Y."/>
            <person name="Ichinomiya M."/>
            <person name="Sato N."/>
            <person name="Blanc-Mathieu R."/>
            <person name="Endo H."/>
            <person name="Kuwata A."/>
            <person name="Ogata H."/>
        </authorList>
    </citation>
    <scope>NUCLEOTIDE SEQUENCE [LARGE SCALE GENOMIC DNA]</scope>
</reference>
<dbReference type="PANTHER" id="PTHR35596">
    <property type="entry name" value="DUF2263 DOMAIN-CONTAINING PROTEIN"/>
    <property type="match status" value="1"/>
</dbReference>
<evidence type="ECO:0000313" key="4">
    <source>
        <dbReference type="Proteomes" id="UP001165065"/>
    </source>
</evidence>
<evidence type="ECO:0000259" key="2">
    <source>
        <dbReference type="Pfam" id="PF10021"/>
    </source>
</evidence>
<feature type="compositionally biased region" description="Polar residues" evidence="1">
    <location>
        <begin position="1"/>
        <end position="25"/>
    </location>
</feature>
<gene>
    <name evidence="3" type="ORF">TrCOL_g1579</name>
</gene>
<dbReference type="EMBL" id="BRYA01000521">
    <property type="protein sequence ID" value="GMI20771.1"/>
    <property type="molecule type" value="Genomic_DNA"/>
</dbReference>
<evidence type="ECO:0000313" key="3">
    <source>
        <dbReference type="EMBL" id="GMI20771.1"/>
    </source>
</evidence>
<dbReference type="NCBIfam" id="TIGR02452">
    <property type="entry name" value="TIGR02452 family protein"/>
    <property type="match status" value="1"/>
</dbReference>
<dbReference type="SUPFAM" id="SSF52949">
    <property type="entry name" value="Macro domain-like"/>
    <property type="match status" value="1"/>
</dbReference>
<dbReference type="AlphaFoldDB" id="A0A9W7FWE9"/>
<dbReference type="Gene3D" id="3.40.220.10">
    <property type="entry name" value="Leucine Aminopeptidase, subunit E, domain 1"/>
    <property type="match status" value="1"/>
</dbReference>
<feature type="region of interest" description="Disordered" evidence="1">
    <location>
        <begin position="1"/>
        <end position="27"/>
    </location>
</feature>
<name>A0A9W7FWE9_9STRA</name>
<accession>A0A9W7FWE9</accession>
<evidence type="ECO:0000256" key="1">
    <source>
        <dbReference type="SAM" id="MobiDB-lite"/>
    </source>
</evidence>